<protein>
    <submittedName>
        <fullName evidence="1">Uncharacterized protein</fullName>
    </submittedName>
</protein>
<reference evidence="1" key="1">
    <citation type="journal article" date="2023" name="Mol. Phylogenet. Evol.">
        <title>Genome-scale phylogeny and comparative genomics of the fungal order Sordariales.</title>
        <authorList>
            <person name="Hensen N."/>
            <person name="Bonometti L."/>
            <person name="Westerberg I."/>
            <person name="Brannstrom I.O."/>
            <person name="Guillou S."/>
            <person name="Cros-Aarteil S."/>
            <person name="Calhoun S."/>
            <person name="Haridas S."/>
            <person name="Kuo A."/>
            <person name="Mondo S."/>
            <person name="Pangilinan J."/>
            <person name="Riley R."/>
            <person name="LaButti K."/>
            <person name="Andreopoulos B."/>
            <person name="Lipzen A."/>
            <person name="Chen C."/>
            <person name="Yan M."/>
            <person name="Daum C."/>
            <person name="Ng V."/>
            <person name="Clum A."/>
            <person name="Steindorff A."/>
            <person name="Ohm R.A."/>
            <person name="Martin F."/>
            <person name="Silar P."/>
            <person name="Natvig D.O."/>
            <person name="Lalanne C."/>
            <person name="Gautier V."/>
            <person name="Ament-Velasquez S.L."/>
            <person name="Kruys A."/>
            <person name="Hutchinson M.I."/>
            <person name="Powell A.J."/>
            <person name="Barry K."/>
            <person name="Miller A.N."/>
            <person name="Grigoriev I.V."/>
            <person name="Debuchy R."/>
            <person name="Gladieux P."/>
            <person name="Hiltunen Thoren M."/>
            <person name="Johannesson H."/>
        </authorList>
    </citation>
    <scope>NUCLEOTIDE SEQUENCE</scope>
    <source>
        <strain evidence="1">CBS 757.83</strain>
    </source>
</reference>
<dbReference type="AlphaFoldDB" id="A0AAN6SYW1"/>
<dbReference type="EMBL" id="MU863663">
    <property type="protein sequence ID" value="KAK4098081.1"/>
    <property type="molecule type" value="Genomic_DNA"/>
</dbReference>
<proteinExistence type="predicted"/>
<reference evidence="1" key="2">
    <citation type="submission" date="2023-05" db="EMBL/GenBank/DDBJ databases">
        <authorList>
            <consortium name="Lawrence Berkeley National Laboratory"/>
            <person name="Steindorff A."/>
            <person name="Hensen N."/>
            <person name="Bonometti L."/>
            <person name="Westerberg I."/>
            <person name="Brannstrom I.O."/>
            <person name="Guillou S."/>
            <person name="Cros-Aarteil S."/>
            <person name="Calhoun S."/>
            <person name="Haridas S."/>
            <person name="Kuo A."/>
            <person name="Mondo S."/>
            <person name="Pangilinan J."/>
            <person name="Riley R."/>
            <person name="Labutti K."/>
            <person name="Andreopoulos B."/>
            <person name="Lipzen A."/>
            <person name="Chen C."/>
            <person name="Yanf M."/>
            <person name="Daum C."/>
            <person name="Ng V."/>
            <person name="Clum A."/>
            <person name="Ohm R."/>
            <person name="Martin F."/>
            <person name="Silar P."/>
            <person name="Natvig D."/>
            <person name="Lalanne C."/>
            <person name="Gautier V."/>
            <person name="Ament-Velasquez S.L."/>
            <person name="Kruys A."/>
            <person name="Hutchinson M.I."/>
            <person name="Powell A.J."/>
            <person name="Barry K."/>
            <person name="Miller A.N."/>
            <person name="Grigoriev I.V."/>
            <person name="Debuchy R."/>
            <person name="Gladieux P."/>
            <person name="Thoren M.H."/>
            <person name="Johannesson H."/>
        </authorList>
    </citation>
    <scope>NUCLEOTIDE SEQUENCE</scope>
    <source>
        <strain evidence="1">CBS 757.83</strain>
    </source>
</reference>
<sequence>MSTSWKGERRERLIVSKAQALTGIDFELSIFFNSKPAMCDSDCSLILKLEGAKAGDISPTGKRSATGRPFNLLGNPTPSLPAAGFTNRLLPQPHANLGSFPSPATRYAITPRNASHLAVAYDPLRKYPGIVPMERPLRQRRQMEASDFPPGGAPYGHPVSVYNISGRTIGGRCDTTPVGRLGHLVLPAMGWIEASLRSGEAKDGFSLTVWRSV</sequence>
<gene>
    <name evidence="1" type="ORF">N658DRAFT_252752</name>
</gene>
<dbReference type="Proteomes" id="UP001305647">
    <property type="component" value="Unassembled WGS sequence"/>
</dbReference>
<keyword evidence="2" id="KW-1185">Reference proteome</keyword>
<name>A0AAN6SYW1_9PEZI</name>
<comment type="caution">
    <text evidence="1">The sequence shown here is derived from an EMBL/GenBank/DDBJ whole genome shotgun (WGS) entry which is preliminary data.</text>
</comment>
<accession>A0AAN6SYW1</accession>
<organism evidence="1 2">
    <name type="scientific">Parathielavia hyrcaniae</name>
    <dbReference type="NCBI Taxonomy" id="113614"/>
    <lineage>
        <taxon>Eukaryota</taxon>
        <taxon>Fungi</taxon>
        <taxon>Dikarya</taxon>
        <taxon>Ascomycota</taxon>
        <taxon>Pezizomycotina</taxon>
        <taxon>Sordariomycetes</taxon>
        <taxon>Sordariomycetidae</taxon>
        <taxon>Sordariales</taxon>
        <taxon>Chaetomiaceae</taxon>
        <taxon>Parathielavia</taxon>
    </lineage>
</organism>
<evidence type="ECO:0000313" key="1">
    <source>
        <dbReference type="EMBL" id="KAK4098081.1"/>
    </source>
</evidence>
<evidence type="ECO:0000313" key="2">
    <source>
        <dbReference type="Proteomes" id="UP001305647"/>
    </source>
</evidence>